<keyword evidence="2" id="KW-0813">Transport</keyword>
<proteinExistence type="predicted"/>
<feature type="transmembrane region" description="Helical" evidence="6">
    <location>
        <begin position="135"/>
        <end position="155"/>
    </location>
</feature>
<evidence type="ECO:0000256" key="2">
    <source>
        <dbReference type="ARBA" id="ARBA00022448"/>
    </source>
</evidence>
<organism evidence="8">
    <name type="scientific">Psilocybe cubensis</name>
    <name type="common">Psychedelic mushroom</name>
    <name type="synonym">Stropharia cubensis</name>
    <dbReference type="NCBI Taxonomy" id="181762"/>
    <lineage>
        <taxon>Eukaryota</taxon>
        <taxon>Fungi</taxon>
        <taxon>Dikarya</taxon>
        <taxon>Basidiomycota</taxon>
        <taxon>Agaricomycotina</taxon>
        <taxon>Agaricomycetes</taxon>
        <taxon>Agaricomycetidae</taxon>
        <taxon>Agaricales</taxon>
        <taxon>Agaricineae</taxon>
        <taxon>Strophariaceae</taxon>
        <taxon>Psilocybe</taxon>
    </lineage>
</organism>
<feature type="domain" description="Major facilitator superfamily (MFS) profile" evidence="7">
    <location>
        <begin position="42"/>
        <end position="451"/>
    </location>
</feature>
<dbReference type="Gene3D" id="1.20.1250.20">
    <property type="entry name" value="MFS general substrate transporter like domains"/>
    <property type="match status" value="1"/>
</dbReference>
<dbReference type="GO" id="GO:0046943">
    <property type="term" value="F:carboxylic acid transmembrane transporter activity"/>
    <property type="evidence" value="ECO:0007669"/>
    <property type="project" value="TreeGrafter"/>
</dbReference>
<dbReference type="PANTHER" id="PTHR23508">
    <property type="entry name" value="CARBOXYLIC ACID TRANSPORTER PROTEIN HOMOLOG"/>
    <property type="match status" value="1"/>
</dbReference>
<dbReference type="EMBL" id="JAFIQS010000001">
    <property type="protein sequence ID" value="KAG5174248.1"/>
    <property type="molecule type" value="Genomic_DNA"/>
</dbReference>
<gene>
    <name evidence="8" type="ORF">JR316_000906</name>
</gene>
<dbReference type="PROSITE" id="PS50850">
    <property type="entry name" value="MFS"/>
    <property type="match status" value="1"/>
</dbReference>
<name>A0A8H7Y7N7_PSICU</name>
<evidence type="ECO:0000256" key="3">
    <source>
        <dbReference type="ARBA" id="ARBA00022692"/>
    </source>
</evidence>
<dbReference type="Pfam" id="PF00083">
    <property type="entry name" value="Sugar_tr"/>
    <property type="match status" value="1"/>
</dbReference>
<comment type="caution">
    <text evidence="8">The sequence shown here is derived from an EMBL/GenBank/DDBJ whole genome shotgun (WGS) entry which is preliminary data.</text>
</comment>
<reference evidence="8" key="1">
    <citation type="submission" date="2021-02" db="EMBL/GenBank/DDBJ databases">
        <title>Psilocybe cubensis genome.</title>
        <authorList>
            <person name="Mckernan K.J."/>
            <person name="Crawford S."/>
            <person name="Trippe A."/>
            <person name="Kane L.T."/>
            <person name="Mclaughlin S."/>
        </authorList>
    </citation>
    <scope>NUCLEOTIDE SEQUENCE [LARGE SCALE GENOMIC DNA]</scope>
    <source>
        <strain evidence="8">MGC-MH-2018</strain>
    </source>
</reference>
<keyword evidence="5 6" id="KW-0472">Membrane</keyword>
<dbReference type="InterPro" id="IPR005828">
    <property type="entry name" value="MFS_sugar_transport-like"/>
</dbReference>
<accession>A0A8H7Y7N7</accession>
<feature type="transmembrane region" description="Helical" evidence="6">
    <location>
        <begin position="83"/>
        <end position="102"/>
    </location>
</feature>
<dbReference type="InterPro" id="IPR020846">
    <property type="entry name" value="MFS_dom"/>
</dbReference>
<dbReference type="FunFam" id="1.20.1250.20:FF:000140">
    <property type="entry name" value="Putative MFS phospholipid transporter"/>
    <property type="match status" value="1"/>
</dbReference>
<feature type="transmembrane region" description="Helical" evidence="6">
    <location>
        <begin position="306"/>
        <end position="326"/>
    </location>
</feature>
<keyword evidence="3 6" id="KW-0812">Transmembrane</keyword>
<dbReference type="InterPro" id="IPR036259">
    <property type="entry name" value="MFS_trans_sf"/>
</dbReference>
<protein>
    <recommendedName>
        <fullName evidence="7">Major facilitator superfamily (MFS) profile domain-containing protein</fullName>
    </recommendedName>
</protein>
<feature type="transmembrane region" description="Helical" evidence="6">
    <location>
        <begin position="216"/>
        <end position="234"/>
    </location>
</feature>
<feature type="transmembrane region" description="Helical" evidence="6">
    <location>
        <begin position="427"/>
        <end position="447"/>
    </location>
</feature>
<comment type="subcellular location">
    <subcellularLocation>
        <location evidence="1">Membrane</location>
        <topology evidence="1">Multi-pass membrane protein</topology>
    </subcellularLocation>
</comment>
<evidence type="ECO:0000256" key="5">
    <source>
        <dbReference type="ARBA" id="ARBA00023136"/>
    </source>
</evidence>
<feature type="transmembrane region" description="Helical" evidence="6">
    <location>
        <begin position="333"/>
        <end position="352"/>
    </location>
</feature>
<feature type="transmembrane region" description="Helical" evidence="6">
    <location>
        <begin position="37"/>
        <end position="55"/>
    </location>
</feature>
<dbReference type="SUPFAM" id="SSF103473">
    <property type="entry name" value="MFS general substrate transporter"/>
    <property type="match status" value="1"/>
</dbReference>
<keyword evidence="4 6" id="KW-1133">Transmembrane helix</keyword>
<evidence type="ECO:0000259" key="7">
    <source>
        <dbReference type="PROSITE" id="PS50850"/>
    </source>
</evidence>
<feature type="transmembrane region" description="Helical" evidence="6">
    <location>
        <begin position="181"/>
        <end position="204"/>
    </location>
</feature>
<evidence type="ECO:0000313" key="8">
    <source>
        <dbReference type="EMBL" id="KAG5174248.1"/>
    </source>
</evidence>
<evidence type="ECO:0000256" key="1">
    <source>
        <dbReference type="ARBA" id="ARBA00004141"/>
    </source>
</evidence>
<feature type="transmembrane region" description="Helical" evidence="6">
    <location>
        <begin position="109"/>
        <end position="129"/>
    </location>
</feature>
<evidence type="ECO:0000256" key="6">
    <source>
        <dbReference type="SAM" id="Phobius"/>
    </source>
</evidence>
<feature type="transmembrane region" description="Helical" evidence="6">
    <location>
        <begin position="358"/>
        <end position="375"/>
    </location>
</feature>
<sequence length="1162" mass="128355">MVDSETPLPKEKHVEEVVDSPVSYAEMKIIQSRKQRLSPYFTIAAAAFGLISDGYQNNLMTMANVVFKKLYPKDYTADVSTRVSNSLLVGAIIGQVLVGIICDRIGRKAALVITTALIVLGATLATAAHGTHGSAVGLFWFLTFARGLTGISQGVGGEYPASSTSASEAANEKMIKQRGPVFIMVTNFVLSFGGPLAVSVFLIVLSSAGENHLQTVWRVCFGVGIALPLTVFYFRIRMLSSMLFKKGAIKRRVPYWLILKRYWKSLMGTCGAWFLYDFITFPNGVFSGTIISSIIHDGDIKRTAEWQLLLGAIALPGVFVGALLCNSLGRRNTMMLGFSGYLIFGLIIGVSYDKIIKIIPLFVIFYGLMQSFGNLGPGDMLGLVSAESYPTPIRGTCYGLSAAIGKTGAAIGTQAFTPIQVHLGKKWTFIIAAICGTTGILVTYFFVPDMTGVDLADEDAKFMEYLAENGWTGLVGEEEDSNSSLSDKNRLWIPRKCLHTSSPAQKSVLSSTKANDKPSLVKALNLTAAETRKVAKKRGKRVEYKPTENLVKKHLVQLRDNPFTVQDVEHLKPKKQTNAKSKNYESEYQQVLNVLLKSFTWPQLRQYVEHANLSPPSRGNKLATAQHILENIWGWTPLQQVLQDRADWSESGEQLFTLDPGYSFLLVGKDGTELLQLSRRYNVKMSFTNPRTLKVQGLKGALKQVAGYIESFRNDVTTEDFDLPTKKKLTVLADRISRVSGAHVKPKDDAKIALTFLRSHPQTAYIAKRLILQAITSESSSTRIVYNGQPESSEKVASERYSLYPFLPPQPLSWQNPSSSFFRYRRVGEWLKSPQFDKPETQLGTSAGSRGIESLENEFGNSVESQLLLQLGESGSGSPNFIVSTGHLLIVSPPNQRTTLTPPLIGHVDSGVLLDWINHSRNRVIFHPSAPTPTLSTPTKEEYTIRRIVYRSMTSAQNDASHDNLKPGPTTTLTFELPCVEQNSETSTSASEFASEAAADNLNRVSLLKGVESSVEIFVPDGSSDLMISASRSQVVPNSSWPEEWKNAAVSLLTSERKLQNDTSFPLVITHDGEQFFFAGDWHVHRSLKTVMLEGMEDEQTIIVETTTDHDTGKSVTMCKANCEDYKSQSQWNNFLRICGSLSNPLQKCDTKVHSIEEFSPF</sequence>
<dbReference type="AlphaFoldDB" id="A0A8H7Y7N7"/>
<evidence type="ECO:0000256" key="4">
    <source>
        <dbReference type="ARBA" id="ARBA00022989"/>
    </source>
</evidence>
<dbReference type="GO" id="GO:0005886">
    <property type="term" value="C:plasma membrane"/>
    <property type="evidence" value="ECO:0007669"/>
    <property type="project" value="TreeGrafter"/>
</dbReference>
<dbReference type="PANTHER" id="PTHR23508:SF10">
    <property type="entry name" value="CARBOXYLIC ACID TRANSPORTER PROTEIN HOMOLOG"/>
    <property type="match status" value="1"/>
</dbReference>